<evidence type="ECO:0000313" key="1">
    <source>
        <dbReference type="EMBL" id="OLY85222.1"/>
    </source>
</evidence>
<sequence>MGIKITDIIFSLALNLRHLLVNFGFLDSCFGFELLERFRMFESEAIRIVKFLLGFGQLVFTSIISFKKLPKFGLELVLFLGKGVEATLAVEKLLKLSGNFF</sequence>
<accession>A0A1R0H7N7</accession>
<proteinExistence type="predicted"/>
<name>A0A1R0H7N7_9FUNG</name>
<gene>
    <name evidence="1" type="ORF">AYI68_g592</name>
</gene>
<comment type="caution">
    <text evidence="1">The sequence shown here is derived from an EMBL/GenBank/DDBJ whole genome shotgun (WGS) entry which is preliminary data.</text>
</comment>
<organism evidence="1 2">
    <name type="scientific">Smittium mucronatum</name>
    <dbReference type="NCBI Taxonomy" id="133383"/>
    <lineage>
        <taxon>Eukaryota</taxon>
        <taxon>Fungi</taxon>
        <taxon>Fungi incertae sedis</taxon>
        <taxon>Zoopagomycota</taxon>
        <taxon>Kickxellomycotina</taxon>
        <taxon>Harpellomycetes</taxon>
        <taxon>Harpellales</taxon>
        <taxon>Legeriomycetaceae</taxon>
        <taxon>Smittium</taxon>
    </lineage>
</organism>
<reference evidence="1 2" key="1">
    <citation type="journal article" date="2016" name="Mol. Biol. Evol.">
        <title>Genome-Wide Survey of Gut Fungi (Harpellales) Reveals the First Horizontally Transferred Ubiquitin Gene from a Mosquito Host.</title>
        <authorList>
            <person name="Wang Y."/>
            <person name="White M.M."/>
            <person name="Kvist S."/>
            <person name="Moncalvo J.M."/>
        </authorList>
    </citation>
    <scope>NUCLEOTIDE SEQUENCE [LARGE SCALE GENOMIC DNA]</scope>
    <source>
        <strain evidence="1 2">ALG-7-W6</strain>
    </source>
</reference>
<protein>
    <submittedName>
        <fullName evidence="1">Uncharacterized protein</fullName>
    </submittedName>
</protein>
<keyword evidence="2" id="KW-1185">Reference proteome</keyword>
<evidence type="ECO:0000313" key="2">
    <source>
        <dbReference type="Proteomes" id="UP000187455"/>
    </source>
</evidence>
<dbReference type="Proteomes" id="UP000187455">
    <property type="component" value="Unassembled WGS sequence"/>
</dbReference>
<dbReference type="EMBL" id="LSSL01000181">
    <property type="protein sequence ID" value="OLY85222.1"/>
    <property type="molecule type" value="Genomic_DNA"/>
</dbReference>
<dbReference type="AlphaFoldDB" id="A0A1R0H7N7"/>